<feature type="coiled-coil region" evidence="1">
    <location>
        <begin position="316"/>
        <end position="350"/>
    </location>
</feature>
<feature type="region of interest" description="Disordered" evidence="2">
    <location>
        <begin position="168"/>
        <end position="199"/>
    </location>
</feature>
<dbReference type="EMBL" id="NBSH01000028">
    <property type="protein sequence ID" value="ORX33289.1"/>
    <property type="molecule type" value="Genomic_DNA"/>
</dbReference>
<feature type="coiled-coil region" evidence="1">
    <location>
        <begin position="400"/>
        <end position="441"/>
    </location>
</feature>
<sequence>MDAEQQGIPRSRRYKLLRTTRVERSGIRHSARHVDNAENDENDAPNQGPSDSLVGPTIHLRDMARVLFSWVIPETFQQQEAELNASIELGRNQAMGLAPQVDDMQGDDFAADSQQSDHSSAGGMDMEVWQDDNFDPGDMGFPNNETQQTSDTHVPTPSVDLNATENAGPLGGIDTGLPELPLTANSGSSSSGSSPRMVRHTQPLVRYDYPVDWDIMPHRIRHLERREAELLAMVNDLCEEPTRQQLRSKEEELARLRKTLERLHLDNHYAAIHQSSQEVLLNRLKSALTARTAGEKRAISSSHDYQRLASSMTSQMMEFESLLVEERTRTEELEDDLKESRALCDRKDEENKEYHRKAHHALNLANARKDDLLRLDRSLAESRERIILRDRVISDLEQGLARANADILSLQTSKESLQTNLAHTERQLEDARKERRRVVERLYADIDHHQAQQSALQDLLKLSHAEHSRDMKAANLELKSEKVRRDQLQCQYSDLSEQLRSAQEELSRTTKRRLEDVELDEQIERLQAQKRSRRQGSPGKAAGDVP</sequence>
<reference evidence="3 4" key="1">
    <citation type="submission" date="2017-03" db="EMBL/GenBank/DDBJ databases">
        <title>Widespread Adenine N6-methylation of Active Genes in Fungi.</title>
        <authorList>
            <consortium name="DOE Joint Genome Institute"/>
            <person name="Mondo S.J."/>
            <person name="Dannebaum R.O."/>
            <person name="Kuo R.C."/>
            <person name="Louie K.B."/>
            <person name="Bewick A.J."/>
            <person name="Labutti K."/>
            <person name="Haridas S."/>
            <person name="Kuo A."/>
            <person name="Salamov A."/>
            <person name="Ahrendt S.R."/>
            <person name="Lau R."/>
            <person name="Bowen B.P."/>
            <person name="Lipzen A."/>
            <person name="Sullivan W."/>
            <person name="Andreopoulos W.B."/>
            <person name="Clum A."/>
            <person name="Lindquist E."/>
            <person name="Daum C."/>
            <person name="Northen T.R."/>
            <person name="Ramamoorthy G."/>
            <person name="Schmitz R.J."/>
            <person name="Gryganskyi A."/>
            <person name="Culley D."/>
            <person name="Magnuson J."/>
            <person name="James T.Y."/>
            <person name="O'Malley M.A."/>
            <person name="Stajich J.E."/>
            <person name="Spatafora J.W."/>
            <person name="Visel A."/>
            <person name="Grigoriev I.V."/>
        </authorList>
    </citation>
    <scope>NUCLEOTIDE SEQUENCE [LARGE SCALE GENOMIC DNA]</scope>
    <source>
        <strain evidence="3 4">NRRL Y-17943</strain>
    </source>
</reference>
<protein>
    <submittedName>
        <fullName evidence="3">Uncharacterized protein</fullName>
    </submittedName>
</protein>
<feature type="compositionally biased region" description="Basic and acidic residues" evidence="2">
    <location>
        <begin position="25"/>
        <end position="36"/>
    </location>
</feature>
<comment type="caution">
    <text evidence="3">The sequence shown here is derived from an EMBL/GenBank/DDBJ whole genome shotgun (WGS) entry which is preliminary data.</text>
</comment>
<keyword evidence="1" id="KW-0175">Coiled coil</keyword>
<name>A0A1Y1U5I3_9TREE</name>
<evidence type="ECO:0000313" key="3">
    <source>
        <dbReference type="EMBL" id="ORX33289.1"/>
    </source>
</evidence>
<feature type="compositionally biased region" description="Low complexity" evidence="2">
    <location>
        <begin position="111"/>
        <end position="122"/>
    </location>
</feature>
<keyword evidence="4" id="KW-1185">Reference proteome</keyword>
<feature type="coiled-coil region" evidence="1">
    <location>
        <begin position="220"/>
        <end position="266"/>
    </location>
</feature>
<accession>A0A1Y1U5I3</accession>
<dbReference type="Proteomes" id="UP000193218">
    <property type="component" value="Unassembled WGS sequence"/>
</dbReference>
<dbReference type="GeneID" id="33554196"/>
<feature type="region of interest" description="Disordered" evidence="2">
    <location>
        <begin position="103"/>
        <end position="122"/>
    </location>
</feature>
<dbReference type="InParanoid" id="A0A1Y1U5I3"/>
<evidence type="ECO:0000313" key="4">
    <source>
        <dbReference type="Proteomes" id="UP000193218"/>
    </source>
</evidence>
<dbReference type="AlphaFoldDB" id="A0A1Y1U5I3"/>
<dbReference type="RefSeq" id="XP_021867644.1">
    <property type="nucleotide sequence ID" value="XM_022012388.1"/>
</dbReference>
<feature type="region of interest" description="Disordered" evidence="2">
    <location>
        <begin position="525"/>
        <end position="546"/>
    </location>
</feature>
<evidence type="ECO:0000256" key="2">
    <source>
        <dbReference type="SAM" id="MobiDB-lite"/>
    </source>
</evidence>
<feature type="region of interest" description="Disordered" evidence="2">
    <location>
        <begin position="25"/>
        <end position="55"/>
    </location>
</feature>
<organism evidence="3 4">
    <name type="scientific">Kockovaella imperatae</name>
    <dbReference type="NCBI Taxonomy" id="4999"/>
    <lineage>
        <taxon>Eukaryota</taxon>
        <taxon>Fungi</taxon>
        <taxon>Dikarya</taxon>
        <taxon>Basidiomycota</taxon>
        <taxon>Agaricomycotina</taxon>
        <taxon>Tremellomycetes</taxon>
        <taxon>Tremellales</taxon>
        <taxon>Cuniculitremaceae</taxon>
        <taxon>Kockovaella</taxon>
    </lineage>
</organism>
<gene>
    <name evidence="3" type="ORF">BD324DRAFT_288693</name>
</gene>
<proteinExistence type="predicted"/>
<evidence type="ECO:0000256" key="1">
    <source>
        <dbReference type="SAM" id="Coils"/>
    </source>
</evidence>
<feature type="coiled-coil region" evidence="1">
    <location>
        <begin position="471"/>
        <end position="512"/>
    </location>
</feature>